<evidence type="ECO:0000256" key="5">
    <source>
        <dbReference type="PROSITE-ProRule" id="PRU00309"/>
    </source>
</evidence>
<comment type="caution">
    <text evidence="8">The sequence shown here is derived from an EMBL/GenBank/DDBJ whole genome shotgun (WGS) entry which is preliminary data.</text>
</comment>
<keyword evidence="2 5" id="KW-0863">Zinc-finger</keyword>
<sequence length="122" mass="14357">MCWPYGCNHYNERDGCKFFRIPKKAKVKKSWLKLLRRTDDPKTGARICSCYFENNKKQNGPTILPHRSKQFASHHLTPEKKTRKKMSKEIIPIEPIPQKPNDSNSMDYEVVRNDDVVVHEDV</sequence>
<evidence type="ECO:0000256" key="6">
    <source>
        <dbReference type="SAM" id="MobiDB-lite"/>
    </source>
</evidence>
<name>A0A6G0VHI4_APHCR</name>
<feature type="domain" description="THAP-type" evidence="7">
    <location>
        <begin position="1"/>
        <end position="68"/>
    </location>
</feature>
<evidence type="ECO:0000256" key="2">
    <source>
        <dbReference type="ARBA" id="ARBA00022771"/>
    </source>
</evidence>
<dbReference type="SUPFAM" id="SSF57716">
    <property type="entry name" value="Glucocorticoid receptor-like (DNA-binding domain)"/>
    <property type="match status" value="1"/>
</dbReference>
<dbReference type="PROSITE" id="PS50950">
    <property type="entry name" value="ZF_THAP"/>
    <property type="match status" value="1"/>
</dbReference>
<protein>
    <submittedName>
        <fullName evidence="8">THAP domain-containing protein 11-like</fullName>
    </submittedName>
</protein>
<keyword evidence="4 5" id="KW-0238">DNA-binding</keyword>
<dbReference type="InterPro" id="IPR038441">
    <property type="entry name" value="THAP_Znf_sf"/>
</dbReference>
<evidence type="ECO:0000313" key="8">
    <source>
        <dbReference type="EMBL" id="KAF0683482.1"/>
    </source>
</evidence>
<dbReference type="Pfam" id="PF05485">
    <property type="entry name" value="THAP"/>
    <property type="match status" value="1"/>
</dbReference>
<keyword evidence="1" id="KW-0479">Metal-binding</keyword>
<feature type="region of interest" description="Disordered" evidence="6">
    <location>
        <begin position="71"/>
        <end position="110"/>
    </location>
</feature>
<keyword evidence="3" id="KW-0862">Zinc</keyword>
<evidence type="ECO:0000259" key="7">
    <source>
        <dbReference type="PROSITE" id="PS50950"/>
    </source>
</evidence>
<evidence type="ECO:0000256" key="4">
    <source>
        <dbReference type="ARBA" id="ARBA00023125"/>
    </source>
</evidence>
<keyword evidence="9" id="KW-1185">Reference proteome</keyword>
<feature type="non-terminal residue" evidence="8">
    <location>
        <position position="122"/>
    </location>
</feature>
<reference evidence="8 9" key="1">
    <citation type="submission" date="2019-08" db="EMBL/GenBank/DDBJ databases">
        <title>Whole genome of Aphis craccivora.</title>
        <authorList>
            <person name="Voronova N.V."/>
            <person name="Shulinski R.S."/>
            <person name="Bandarenka Y.V."/>
            <person name="Zhorov D.G."/>
            <person name="Warner D."/>
        </authorList>
    </citation>
    <scope>NUCLEOTIDE SEQUENCE [LARGE SCALE GENOMIC DNA]</scope>
    <source>
        <strain evidence="8">180601</strain>
        <tissue evidence="8">Whole Body</tissue>
    </source>
</reference>
<dbReference type="AlphaFoldDB" id="A0A6G0VHI4"/>
<accession>A0A6G0VHI4</accession>
<dbReference type="OrthoDB" id="6754832at2759"/>
<evidence type="ECO:0000256" key="3">
    <source>
        <dbReference type="ARBA" id="ARBA00022833"/>
    </source>
</evidence>
<dbReference type="GO" id="GO:0003677">
    <property type="term" value="F:DNA binding"/>
    <property type="evidence" value="ECO:0007669"/>
    <property type="project" value="UniProtKB-UniRule"/>
</dbReference>
<dbReference type="Proteomes" id="UP000478052">
    <property type="component" value="Unassembled WGS sequence"/>
</dbReference>
<dbReference type="Gene3D" id="6.20.210.20">
    <property type="entry name" value="THAP domain"/>
    <property type="match status" value="1"/>
</dbReference>
<proteinExistence type="predicted"/>
<organism evidence="8 9">
    <name type="scientific">Aphis craccivora</name>
    <name type="common">Cowpea aphid</name>
    <dbReference type="NCBI Taxonomy" id="307492"/>
    <lineage>
        <taxon>Eukaryota</taxon>
        <taxon>Metazoa</taxon>
        <taxon>Ecdysozoa</taxon>
        <taxon>Arthropoda</taxon>
        <taxon>Hexapoda</taxon>
        <taxon>Insecta</taxon>
        <taxon>Pterygota</taxon>
        <taxon>Neoptera</taxon>
        <taxon>Paraneoptera</taxon>
        <taxon>Hemiptera</taxon>
        <taxon>Sternorrhyncha</taxon>
        <taxon>Aphidomorpha</taxon>
        <taxon>Aphidoidea</taxon>
        <taxon>Aphididae</taxon>
        <taxon>Aphidini</taxon>
        <taxon>Aphis</taxon>
        <taxon>Aphis</taxon>
    </lineage>
</organism>
<gene>
    <name evidence="8" type="ORF">FWK35_00037088</name>
</gene>
<dbReference type="EMBL" id="VUJU01017375">
    <property type="protein sequence ID" value="KAF0683482.1"/>
    <property type="molecule type" value="Genomic_DNA"/>
</dbReference>
<dbReference type="InterPro" id="IPR006612">
    <property type="entry name" value="THAP_Znf"/>
</dbReference>
<dbReference type="GO" id="GO:0008270">
    <property type="term" value="F:zinc ion binding"/>
    <property type="evidence" value="ECO:0007669"/>
    <property type="project" value="UniProtKB-KW"/>
</dbReference>
<evidence type="ECO:0000313" key="9">
    <source>
        <dbReference type="Proteomes" id="UP000478052"/>
    </source>
</evidence>
<evidence type="ECO:0000256" key="1">
    <source>
        <dbReference type="ARBA" id="ARBA00022723"/>
    </source>
</evidence>